<dbReference type="Pfam" id="PF19459">
    <property type="entry name" value="DUF5996"/>
    <property type="match status" value="1"/>
</dbReference>
<dbReference type="Proteomes" id="UP000184609">
    <property type="component" value="Unassembled WGS sequence"/>
</dbReference>
<dbReference type="InterPro" id="IPR046038">
    <property type="entry name" value="DUF5996"/>
</dbReference>
<accession>A0A1M7Z752</accession>
<keyword evidence="2" id="KW-1185">Reference proteome</keyword>
<dbReference type="OrthoDB" id="9800945at2"/>
<evidence type="ECO:0000313" key="1">
    <source>
        <dbReference type="EMBL" id="SHO60699.1"/>
    </source>
</evidence>
<evidence type="ECO:0000313" key="2">
    <source>
        <dbReference type="Proteomes" id="UP000184609"/>
    </source>
</evidence>
<dbReference type="STRING" id="1073327.SAMN04488108_0968"/>
<protein>
    <recommendedName>
        <fullName evidence="3">Ava_C0101 and related proteins</fullName>
    </recommendedName>
</protein>
<evidence type="ECO:0008006" key="3">
    <source>
        <dbReference type="Google" id="ProtNLM"/>
    </source>
</evidence>
<sequence>MATKRSIWPTLVFEEYKDTQYLLHHWFQMIGKVRLKKSPWQNHSWHVTLYVDSQGLTTGPIPYESGNFEIRFDFTRHEVKFKTSNGTRDRFSLGGQTIASFYEQMNEKLKFLGIPVKISDTPNEMIDCIPFAKNTKRIPYLPNEAQKLWKALVLIQNAFTVFRARFRGKHSPVHFFWGSFDLAYSRFSGAEAPEYDSSQPNISKEVMKEAYSHEVFSIGFWPGGDTYPDPCFYAYCYPYPEGFQESKILPETASWNSSLGEFILPYKSVQSSSNPQETLLAFLQSTYEAAAGAANWDRVKLDCDFSNLEKKNSNITL</sequence>
<name>A0A1M7Z752_9BACT</name>
<gene>
    <name evidence="1" type="ORF">SAMN04488108_0968</name>
</gene>
<proteinExistence type="predicted"/>
<dbReference type="RefSeq" id="WP_073570856.1">
    <property type="nucleotide sequence ID" value="NZ_FRXN01000001.1"/>
</dbReference>
<reference evidence="2" key="1">
    <citation type="submission" date="2016-12" db="EMBL/GenBank/DDBJ databases">
        <authorList>
            <person name="Varghese N."/>
            <person name="Submissions S."/>
        </authorList>
    </citation>
    <scope>NUCLEOTIDE SEQUENCE [LARGE SCALE GENOMIC DNA]</scope>
    <source>
        <strain evidence="2">DSM 25035</strain>
    </source>
</reference>
<dbReference type="AlphaFoldDB" id="A0A1M7Z752"/>
<dbReference type="EMBL" id="FRXN01000001">
    <property type="protein sequence ID" value="SHO60699.1"/>
    <property type="molecule type" value="Genomic_DNA"/>
</dbReference>
<organism evidence="1 2">
    <name type="scientific">Algoriphagus zhangzhouensis</name>
    <dbReference type="NCBI Taxonomy" id="1073327"/>
    <lineage>
        <taxon>Bacteria</taxon>
        <taxon>Pseudomonadati</taxon>
        <taxon>Bacteroidota</taxon>
        <taxon>Cytophagia</taxon>
        <taxon>Cytophagales</taxon>
        <taxon>Cyclobacteriaceae</taxon>
        <taxon>Algoriphagus</taxon>
    </lineage>
</organism>